<dbReference type="CDD" id="cd03468">
    <property type="entry name" value="PolY_like"/>
    <property type="match status" value="1"/>
</dbReference>
<dbReference type="AlphaFoldDB" id="A0A7H0KB21"/>
<comment type="similarity">
    <text evidence="1">Belongs to the DNA polymerase type-Y family.</text>
</comment>
<dbReference type="EMBL" id="JABFED010000001">
    <property type="protein sequence ID" value="MBA1836810.1"/>
    <property type="molecule type" value="Genomic_DNA"/>
</dbReference>
<reference evidence="4 5" key="1">
    <citation type="submission" date="2020-05" db="EMBL/GenBank/DDBJ databases">
        <title>Descriptions of Corynebacterium xxxx sp. nov., Corynebacterium yyyy sp. nov. and Corynebacterium zzzz sp. nov.</title>
        <authorList>
            <person name="Zhang G."/>
        </authorList>
    </citation>
    <scope>NUCLEOTIDE SEQUENCE [LARGE SCALE GENOMIC DNA]</scope>
    <source>
        <strain evidence="5">zg-913</strain>
    </source>
</reference>
<dbReference type="PANTHER" id="PTHR35369:SF2">
    <property type="entry name" value="BLR3025 PROTEIN"/>
    <property type="match status" value="1"/>
</dbReference>
<dbReference type="PANTHER" id="PTHR35369">
    <property type="entry name" value="BLR3025 PROTEIN-RELATED"/>
    <property type="match status" value="1"/>
</dbReference>
<dbReference type="Proteomes" id="UP000577408">
    <property type="component" value="Unassembled WGS sequence"/>
</dbReference>
<keyword evidence="2" id="KW-0227">DNA damage</keyword>
<dbReference type="Gene3D" id="1.10.150.20">
    <property type="entry name" value="5' to 3' exonuclease, C-terminal subdomain"/>
    <property type="match status" value="1"/>
</dbReference>
<evidence type="ECO:0000313" key="5">
    <source>
        <dbReference type="Proteomes" id="UP000577408"/>
    </source>
</evidence>
<dbReference type="InterPro" id="IPR043128">
    <property type="entry name" value="Rev_trsase/Diguanyl_cyclase"/>
</dbReference>
<dbReference type="RefSeq" id="WP_181191511.1">
    <property type="nucleotide sequence ID" value="NZ_JABFED010000001.1"/>
</dbReference>
<evidence type="ECO:0000256" key="1">
    <source>
        <dbReference type="ARBA" id="ARBA00010945"/>
    </source>
</evidence>
<dbReference type="Gene3D" id="3.30.70.270">
    <property type="match status" value="1"/>
</dbReference>
<protein>
    <submittedName>
        <fullName evidence="4">DNA polymerase Y family protein</fullName>
    </submittedName>
</protein>
<dbReference type="GO" id="GO:0006281">
    <property type="term" value="P:DNA repair"/>
    <property type="evidence" value="ECO:0007669"/>
    <property type="project" value="InterPro"/>
</dbReference>
<organism evidence="4 5">
    <name type="scientific">Corynebacterium wankanglinii</name>
    <dbReference type="NCBI Taxonomy" id="2735136"/>
    <lineage>
        <taxon>Bacteria</taxon>
        <taxon>Bacillati</taxon>
        <taxon>Actinomycetota</taxon>
        <taxon>Actinomycetes</taxon>
        <taxon>Mycobacteriales</taxon>
        <taxon>Corynebacteriaceae</taxon>
        <taxon>Corynebacterium</taxon>
    </lineage>
</organism>
<dbReference type="PROSITE" id="PS50173">
    <property type="entry name" value="UMUC"/>
    <property type="match status" value="1"/>
</dbReference>
<sequence>MRAAALWFPDWPVQAARLESGDELREPIAIAAQHRVKVCSHAARQVGIRRGMRVRNAQAAAPELTVIDDNPDRDGRMFASLAASFDEVAASVEVVRPGLVVVDVEAAGRFHGTEDKALEMLIDAASRRGIDTQVGAADEIATALIAARASQVVPPGGSAAFLAAQPLGVLVAEEALAADMDTVKALGQLGISTLGELAKLPPNAVTTRFGTKGMRMHRIASAAPDRRVAPELPVEDLAVAITPEDPIERVDAAAFAARALAASLHERLKATGRNCLRLKVVAELGDGTRVERVWRTREALTEAATADRVRWQLDGWLTSLRSAQGGQDGQDGQDGQGGAITSLILEPLEFAAPEPVGELWADGASTDTARRVVERVQSQLGIDAVLQPRLVGGRGVAERVQMVPFGEEPEDVDRQSWPGAILAPLPARLGGGIDHPASRIMLIDASGAPVIVTAEALLNAEPYGLAWGEKRYLVTGWAGPWPVDADWWTQTDLPAGRVARMQVIGREGGEDGDATGWLLVWSRRSWRVEAVY</sequence>
<evidence type="ECO:0000313" key="4">
    <source>
        <dbReference type="EMBL" id="MBA1836810.1"/>
    </source>
</evidence>
<evidence type="ECO:0000256" key="2">
    <source>
        <dbReference type="ARBA" id="ARBA00022763"/>
    </source>
</evidence>
<comment type="function">
    <text evidence="3">Poorly processive, error-prone DNA polymerase involved in untargeted mutagenesis. Copies undamaged DNA at stalled replication forks, which arise in vivo from mismatched or misaligned primer ends. These misaligned primers can be extended by PolIV. Exhibits no 3'-5' exonuclease (proofreading) activity. May be involved in translesional synthesis, in conjunction with the beta clamp from PolIII.</text>
</comment>
<evidence type="ECO:0000256" key="3">
    <source>
        <dbReference type="ARBA" id="ARBA00025589"/>
    </source>
</evidence>
<proteinExistence type="inferred from homology"/>
<name>A0A7H0KB21_9CORY</name>
<dbReference type="Pfam" id="PF00817">
    <property type="entry name" value="IMS"/>
    <property type="match status" value="1"/>
</dbReference>
<accession>A0A7H0KB21</accession>
<gene>
    <name evidence="4" type="ORF">HMA55_02630</name>
</gene>
<comment type="caution">
    <text evidence="4">The sequence shown here is derived from an EMBL/GenBank/DDBJ whole genome shotgun (WGS) entry which is preliminary data.</text>
</comment>
<dbReference type="InterPro" id="IPR043502">
    <property type="entry name" value="DNA/RNA_pol_sf"/>
</dbReference>
<dbReference type="InterPro" id="IPR001126">
    <property type="entry name" value="UmuC"/>
</dbReference>
<dbReference type="InterPro" id="IPR050356">
    <property type="entry name" value="SulA_CellDiv_inhibitor"/>
</dbReference>
<dbReference type="Gene3D" id="3.40.1170.60">
    <property type="match status" value="1"/>
</dbReference>
<dbReference type="SUPFAM" id="SSF56672">
    <property type="entry name" value="DNA/RNA polymerases"/>
    <property type="match status" value="1"/>
</dbReference>
<keyword evidence="5" id="KW-1185">Reference proteome</keyword>